<dbReference type="AlphaFoldDB" id="A0A2S5E7X4"/>
<proteinExistence type="predicted"/>
<gene>
    <name evidence="1" type="ORF">C3743_14260</name>
</gene>
<sequence length="80" mass="8571">MHVVFVVFGQADAPALRDPVPWLDLVALCAPSRAQHLEAPLDAGSDGEARLLRDAGRAAGVVKIQTKDRIRQKQAIACQA</sequence>
<protein>
    <submittedName>
        <fullName evidence="1">Uncharacterized protein</fullName>
    </submittedName>
</protein>
<evidence type="ECO:0000313" key="2">
    <source>
        <dbReference type="Proteomes" id="UP000238655"/>
    </source>
</evidence>
<dbReference type="Proteomes" id="UP000238655">
    <property type="component" value="Chromosome 2"/>
</dbReference>
<comment type="caution">
    <text evidence="1">The sequence shown here is derived from an EMBL/GenBank/DDBJ whole genome shotgun (WGS) entry which is preliminary data.</text>
</comment>
<reference evidence="1 2" key="1">
    <citation type="submission" date="2018-01" db="EMBL/GenBank/DDBJ databases">
        <title>Successful Treatment of Persistent Burkholderia cepacia Bacteremia with Ceftazidime-Avibactam.</title>
        <authorList>
            <person name="Tamma P."/>
            <person name="Fan Y."/>
            <person name="Bergman Y."/>
            <person name="Sick-Samuels A."/>
            <person name="Hsu A."/>
            <person name="Timp W."/>
            <person name="Simner P."/>
        </authorList>
    </citation>
    <scope>NUCLEOTIDE SEQUENCE [LARGE SCALE GENOMIC DNA]</scope>
    <source>
        <strain evidence="1 2">170816</strain>
    </source>
</reference>
<dbReference type="EMBL" id="PQVP01000001">
    <property type="protein sequence ID" value="POZ87527.1"/>
    <property type="molecule type" value="Genomic_DNA"/>
</dbReference>
<evidence type="ECO:0000313" key="1">
    <source>
        <dbReference type="EMBL" id="POZ87527.1"/>
    </source>
</evidence>
<dbReference type="RefSeq" id="WP_105749947.1">
    <property type="nucleotide sequence ID" value="NZ_CM009576.1"/>
</dbReference>
<name>A0A2S5E7X4_9BURK</name>
<organism evidence="1 2">
    <name type="scientific">Burkholderia contaminans</name>
    <dbReference type="NCBI Taxonomy" id="488447"/>
    <lineage>
        <taxon>Bacteria</taxon>
        <taxon>Pseudomonadati</taxon>
        <taxon>Pseudomonadota</taxon>
        <taxon>Betaproteobacteria</taxon>
        <taxon>Burkholderiales</taxon>
        <taxon>Burkholderiaceae</taxon>
        <taxon>Burkholderia</taxon>
        <taxon>Burkholderia cepacia complex</taxon>
    </lineage>
</organism>
<accession>A0A2S5E7X4</accession>